<dbReference type="RefSeq" id="WP_187819437.1">
    <property type="nucleotide sequence ID" value="NZ_JACTVJ010000031.1"/>
</dbReference>
<gene>
    <name evidence="5" type="primary">abc-f</name>
    <name evidence="5" type="ORF">H9Y04_41440</name>
</gene>
<keyword evidence="1" id="KW-0547">Nucleotide-binding</keyword>
<dbReference type="Pfam" id="PF00005">
    <property type="entry name" value="ABC_tran"/>
    <property type="match status" value="2"/>
</dbReference>
<dbReference type="NCBIfam" id="NF000171">
    <property type="entry name" value="ABCF_producer"/>
    <property type="match status" value="1"/>
</dbReference>
<reference evidence="5 6" key="1">
    <citation type="submission" date="2020-08" db="EMBL/GenBank/DDBJ databases">
        <title>Genemic of Streptomyces polyaspartic.</title>
        <authorList>
            <person name="Liu W."/>
        </authorList>
    </citation>
    <scope>NUCLEOTIDE SEQUENCE [LARGE SCALE GENOMIC DNA]</scope>
    <source>
        <strain evidence="5 6">TRM66268-LWL</strain>
    </source>
</reference>
<dbReference type="PROSITE" id="PS00211">
    <property type="entry name" value="ABC_TRANSPORTER_1"/>
    <property type="match status" value="2"/>
</dbReference>
<dbReference type="SUPFAM" id="SSF52540">
    <property type="entry name" value="P-loop containing nucleoside triphosphate hydrolases"/>
    <property type="match status" value="2"/>
</dbReference>
<dbReference type="Gene3D" id="3.40.50.300">
    <property type="entry name" value="P-loop containing nucleotide triphosphate hydrolases"/>
    <property type="match status" value="2"/>
</dbReference>
<dbReference type="InterPro" id="IPR003593">
    <property type="entry name" value="AAA+_ATPase"/>
</dbReference>
<keyword evidence="2" id="KW-0067">ATP-binding</keyword>
<evidence type="ECO:0000313" key="6">
    <source>
        <dbReference type="Proteomes" id="UP000642284"/>
    </source>
</evidence>
<evidence type="ECO:0000259" key="4">
    <source>
        <dbReference type="PROSITE" id="PS50893"/>
    </source>
</evidence>
<dbReference type="InterPro" id="IPR003439">
    <property type="entry name" value="ABC_transporter-like_ATP-bd"/>
</dbReference>
<organism evidence="5 6">
    <name type="scientific">Streptomyces polyasparticus</name>
    <dbReference type="NCBI Taxonomy" id="2767826"/>
    <lineage>
        <taxon>Bacteria</taxon>
        <taxon>Bacillati</taxon>
        <taxon>Actinomycetota</taxon>
        <taxon>Actinomycetes</taxon>
        <taxon>Kitasatosporales</taxon>
        <taxon>Streptomycetaceae</taxon>
        <taxon>Streptomyces</taxon>
    </lineage>
</organism>
<evidence type="ECO:0000256" key="1">
    <source>
        <dbReference type="ARBA" id="ARBA00022741"/>
    </source>
</evidence>
<dbReference type="SMART" id="SM00382">
    <property type="entry name" value="AAA"/>
    <property type="match status" value="2"/>
</dbReference>
<sequence length="551" mass="59952">MRAPSAQLSVHDVTHQYETGTRPVLDKITFTVRPGEKVGIIGDNGSGKSTLLKLLAGELAPTTGEVTVAAPGGVGYLAQSLGLPPEATVQDAIDAALADIRSLERELRSAEQSLERLQGPDLDTALQSYGRILARFEARDGYRADARVDLALAGLGLPGPARDRRLGTLSGGERSRLALAATLAAEPELLLLDEPTNDLDDRALGWLEDHLRRVRGTVVAVTHDRVFLENLTGTILEVDEAKVTRHGDGYRGYVTAKAAERRRRVQEYEQWRDELARSRRLAETNVARLDDIPRKVPLAVFGHGGFRARGRGHGAMVRIRNAKERVARLTAQPAELPPDPLKFTGEIRRPEAEPADAVTPSAELSGIRLPGRLDLPCLRLGPSERLLVTGPNGAGKSTLLGVLAGELAPAAGTVRVHGRVGHLRQHQAPWPAAWPVLRAFAYGRTGTIAEHRELFLSLGLFAPADLRLRVGELSYGQRRRIELARLVTEEVDLLLLDEPTNHLSPALVEELEEALVSYEGALVVVTHDRRMRERFAGRRLELADGSPVLGA</sequence>
<evidence type="ECO:0000313" key="5">
    <source>
        <dbReference type="EMBL" id="MBC9719010.1"/>
    </source>
</evidence>
<keyword evidence="3" id="KW-0175">Coiled coil</keyword>
<evidence type="ECO:0000256" key="2">
    <source>
        <dbReference type="ARBA" id="ARBA00022840"/>
    </source>
</evidence>
<feature type="coiled-coil region" evidence="3">
    <location>
        <begin position="86"/>
        <end position="120"/>
    </location>
</feature>
<protein>
    <submittedName>
        <fullName evidence="5">TlrC/CarA/OleB/SrmB family ABC-F type ribosomal protection protein</fullName>
    </submittedName>
</protein>
<feature type="domain" description="ABC transporter" evidence="4">
    <location>
        <begin position="347"/>
        <end position="551"/>
    </location>
</feature>
<evidence type="ECO:0000256" key="3">
    <source>
        <dbReference type="SAM" id="Coils"/>
    </source>
</evidence>
<dbReference type="InterPro" id="IPR027417">
    <property type="entry name" value="P-loop_NTPase"/>
</dbReference>
<dbReference type="PROSITE" id="PS50893">
    <property type="entry name" value="ABC_TRANSPORTER_2"/>
    <property type="match status" value="2"/>
</dbReference>
<accession>A0ABR7SU61</accession>
<dbReference type="NCBIfam" id="NF000355">
    <property type="entry name" value="ribo_prot_ABC_F"/>
    <property type="match status" value="1"/>
</dbReference>
<keyword evidence="6" id="KW-1185">Reference proteome</keyword>
<comment type="caution">
    <text evidence="5">The sequence shown here is derived from an EMBL/GenBank/DDBJ whole genome shotgun (WGS) entry which is preliminary data.</text>
</comment>
<dbReference type="Proteomes" id="UP000642284">
    <property type="component" value="Unassembled WGS sequence"/>
</dbReference>
<name>A0ABR7SU61_9ACTN</name>
<feature type="domain" description="ABC transporter" evidence="4">
    <location>
        <begin position="8"/>
        <end position="265"/>
    </location>
</feature>
<dbReference type="PANTHER" id="PTHR42855">
    <property type="entry name" value="ABC TRANSPORTER ATP-BINDING SUBUNIT"/>
    <property type="match status" value="1"/>
</dbReference>
<dbReference type="InterPro" id="IPR051309">
    <property type="entry name" value="ABCF_ATPase"/>
</dbReference>
<dbReference type="EMBL" id="JACTVJ010000031">
    <property type="protein sequence ID" value="MBC9719010.1"/>
    <property type="molecule type" value="Genomic_DNA"/>
</dbReference>
<proteinExistence type="predicted"/>
<dbReference type="InterPro" id="IPR017871">
    <property type="entry name" value="ABC_transporter-like_CS"/>
</dbReference>
<dbReference type="PANTHER" id="PTHR42855:SF2">
    <property type="entry name" value="DRUG RESISTANCE ABC TRANSPORTER,ATP-BINDING PROTEIN"/>
    <property type="match status" value="1"/>
</dbReference>